<name>A0A2G8K5B1_STIJA</name>
<dbReference type="Proteomes" id="UP000230750">
    <property type="component" value="Unassembled WGS sequence"/>
</dbReference>
<keyword evidence="3 8" id="KW-0694">RNA-binding</keyword>
<feature type="compositionally biased region" description="Low complexity" evidence="9">
    <location>
        <begin position="185"/>
        <end position="204"/>
    </location>
</feature>
<protein>
    <recommendedName>
        <fullName evidence="10">RRM domain-containing protein</fullName>
    </recommendedName>
</protein>
<evidence type="ECO:0000313" key="11">
    <source>
        <dbReference type="EMBL" id="PIK43206.1"/>
    </source>
</evidence>
<keyword evidence="7" id="KW-0539">Nucleus</keyword>
<evidence type="ECO:0000256" key="6">
    <source>
        <dbReference type="ARBA" id="ARBA00023163"/>
    </source>
</evidence>
<evidence type="ECO:0000256" key="8">
    <source>
        <dbReference type="PROSITE-ProRule" id="PRU00176"/>
    </source>
</evidence>
<feature type="region of interest" description="Disordered" evidence="9">
    <location>
        <begin position="245"/>
        <end position="270"/>
    </location>
</feature>
<dbReference type="InterPro" id="IPR034605">
    <property type="entry name" value="PGC-1"/>
</dbReference>
<dbReference type="PANTHER" id="PTHR15528:SF11">
    <property type="entry name" value="FI18188P1"/>
    <property type="match status" value="1"/>
</dbReference>
<feature type="compositionally biased region" description="Basic residues" evidence="9">
    <location>
        <begin position="107"/>
        <end position="117"/>
    </location>
</feature>
<feature type="domain" description="RRM" evidence="10">
    <location>
        <begin position="483"/>
        <end position="560"/>
    </location>
</feature>
<keyword evidence="12" id="KW-1185">Reference proteome</keyword>
<comment type="subcellular location">
    <subcellularLocation>
        <location evidence="1">Nucleus</location>
    </subcellularLocation>
</comment>
<feature type="compositionally biased region" description="Basic and acidic residues" evidence="9">
    <location>
        <begin position="245"/>
        <end position="268"/>
    </location>
</feature>
<evidence type="ECO:0000256" key="4">
    <source>
        <dbReference type="ARBA" id="ARBA00023015"/>
    </source>
</evidence>
<evidence type="ECO:0000256" key="1">
    <source>
        <dbReference type="ARBA" id="ARBA00004123"/>
    </source>
</evidence>
<feature type="region of interest" description="Disordered" evidence="9">
    <location>
        <begin position="88"/>
        <end position="124"/>
    </location>
</feature>
<dbReference type="PROSITE" id="PS50102">
    <property type="entry name" value="RRM"/>
    <property type="match status" value="1"/>
</dbReference>
<evidence type="ECO:0000256" key="5">
    <source>
        <dbReference type="ARBA" id="ARBA00023159"/>
    </source>
</evidence>
<dbReference type="EMBL" id="MRZV01000866">
    <property type="protein sequence ID" value="PIK43206.1"/>
    <property type="molecule type" value="Genomic_DNA"/>
</dbReference>
<dbReference type="Gene3D" id="3.30.70.330">
    <property type="match status" value="1"/>
</dbReference>
<dbReference type="SMART" id="SM00360">
    <property type="entry name" value="RRM"/>
    <property type="match status" value="1"/>
</dbReference>
<dbReference type="PANTHER" id="PTHR15528">
    <property type="entry name" value="PEROXISOME PROLIFERATOR ACTIVATED RECEPTOR GAMMA COACTIVATOR 1 PGC-1 -RELATED"/>
    <property type="match status" value="1"/>
</dbReference>
<evidence type="ECO:0000259" key="10">
    <source>
        <dbReference type="PROSITE" id="PS50102"/>
    </source>
</evidence>
<dbReference type="Pfam" id="PF00076">
    <property type="entry name" value="RRM_1"/>
    <property type="match status" value="1"/>
</dbReference>
<sequence>MEVPGFSSADINVLNIDVRNFPSNFNLELEESVDLMQRVDGSPEEETVDVETIGDELGADPQQDRSVETRLDVGIEASDVTSLLEQFEESEASLLDSQPENPPNKFQKQKAQPKPRKSLADLDPVEIAKKINPAKRKSAILIDVDVLPFKRSRLKHSSVHRRREVYRKKYKVRKKTGSKTGSNCSTPQSLSPLSSAPVSPSCAKEPNEEAKKEAAQTQSSKEPLFDKIPDYFAGKLLMGMYKERDTIQEKEPENDQSRTEEKTEEKISTKTSLWKTSKAKSDKNLELDTGEGHLEVLRIHSLTTRPGHAAGHGPGHGPGHIRLPGHGLGPSIPAETTTGPAVPDHLRPAAGGVHTALLPAGDYALGPDLNLENFLRIGHVPGHILDHGLGHRQCPDPEARGEAAPDEADTEAAAVGLLPDHGPGLAVEYVPLQGVLGGDPWTEGNETKVWREDKDRKRKRRIKTGKSEMSFSTLLPFLQENRRVVYVGDIPLDTTKEELYKRFSRFGEIKKITLHFRDEQTQGDHYAFVTFEYTCDAYACIKAGNPPDGIQYDLCFGGRRNFCKTVYEDLDSMNREEVKHEFGYKAAECPEEEEGGINDDNNDFDNLLKQAMKKLKR</sequence>
<gene>
    <name evidence="11" type="ORF">BSL78_19936</name>
</gene>
<dbReference type="OrthoDB" id="10047851at2759"/>
<dbReference type="InterPro" id="IPR012677">
    <property type="entry name" value="Nucleotide-bd_a/b_plait_sf"/>
</dbReference>
<dbReference type="AlphaFoldDB" id="A0A2G8K5B1"/>
<feature type="region of interest" description="Disordered" evidence="9">
    <location>
        <begin position="157"/>
        <end position="223"/>
    </location>
</feature>
<keyword evidence="6" id="KW-0804">Transcription</keyword>
<feature type="compositionally biased region" description="Polar residues" evidence="9">
    <location>
        <begin position="95"/>
        <end position="106"/>
    </location>
</feature>
<organism evidence="11 12">
    <name type="scientific">Stichopus japonicus</name>
    <name type="common">Sea cucumber</name>
    <dbReference type="NCBI Taxonomy" id="307972"/>
    <lineage>
        <taxon>Eukaryota</taxon>
        <taxon>Metazoa</taxon>
        <taxon>Echinodermata</taxon>
        <taxon>Eleutherozoa</taxon>
        <taxon>Echinozoa</taxon>
        <taxon>Holothuroidea</taxon>
        <taxon>Aspidochirotacea</taxon>
        <taxon>Aspidochirotida</taxon>
        <taxon>Stichopodidae</taxon>
        <taxon>Apostichopus</taxon>
    </lineage>
</organism>
<feature type="compositionally biased region" description="Basic and acidic residues" evidence="9">
    <location>
        <begin position="205"/>
        <end position="214"/>
    </location>
</feature>
<evidence type="ECO:0000256" key="2">
    <source>
        <dbReference type="ARBA" id="ARBA00022553"/>
    </source>
</evidence>
<reference evidence="11 12" key="1">
    <citation type="journal article" date="2017" name="PLoS Biol.">
        <title>The sea cucumber genome provides insights into morphological evolution and visceral regeneration.</title>
        <authorList>
            <person name="Zhang X."/>
            <person name="Sun L."/>
            <person name="Yuan J."/>
            <person name="Sun Y."/>
            <person name="Gao Y."/>
            <person name="Zhang L."/>
            <person name="Li S."/>
            <person name="Dai H."/>
            <person name="Hamel J.F."/>
            <person name="Liu C."/>
            <person name="Yu Y."/>
            <person name="Liu S."/>
            <person name="Lin W."/>
            <person name="Guo K."/>
            <person name="Jin S."/>
            <person name="Xu P."/>
            <person name="Storey K.B."/>
            <person name="Huan P."/>
            <person name="Zhang T."/>
            <person name="Zhou Y."/>
            <person name="Zhang J."/>
            <person name="Lin C."/>
            <person name="Li X."/>
            <person name="Xing L."/>
            <person name="Huo D."/>
            <person name="Sun M."/>
            <person name="Wang L."/>
            <person name="Mercier A."/>
            <person name="Li F."/>
            <person name="Yang H."/>
            <person name="Xiang J."/>
        </authorList>
    </citation>
    <scope>NUCLEOTIDE SEQUENCE [LARGE SCALE GENOMIC DNA]</scope>
    <source>
        <strain evidence="11">Shaxun</strain>
        <tissue evidence="11">Muscle</tissue>
    </source>
</reference>
<evidence type="ECO:0000313" key="12">
    <source>
        <dbReference type="Proteomes" id="UP000230750"/>
    </source>
</evidence>
<dbReference type="InterPro" id="IPR000504">
    <property type="entry name" value="RRM_dom"/>
</dbReference>
<proteinExistence type="predicted"/>
<evidence type="ECO:0000256" key="3">
    <source>
        <dbReference type="ARBA" id="ARBA00022884"/>
    </source>
</evidence>
<feature type="region of interest" description="Disordered" evidence="9">
    <location>
        <begin position="305"/>
        <end position="339"/>
    </location>
</feature>
<dbReference type="GO" id="GO:0045944">
    <property type="term" value="P:positive regulation of transcription by RNA polymerase II"/>
    <property type="evidence" value="ECO:0007669"/>
    <property type="project" value="TreeGrafter"/>
</dbReference>
<dbReference type="GO" id="GO:0005634">
    <property type="term" value="C:nucleus"/>
    <property type="evidence" value="ECO:0007669"/>
    <property type="project" value="UniProtKB-SubCell"/>
</dbReference>
<dbReference type="STRING" id="307972.A0A2G8K5B1"/>
<feature type="compositionally biased region" description="Basic residues" evidence="9">
    <location>
        <begin position="157"/>
        <end position="177"/>
    </location>
</feature>
<accession>A0A2G8K5B1</accession>
<dbReference type="SUPFAM" id="SSF54928">
    <property type="entry name" value="RNA-binding domain, RBD"/>
    <property type="match status" value="1"/>
</dbReference>
<evidence type="ECO:0000256" key="9">
    <source>
        <dbReference type="SAM" id="MobiDB-lite"/>
    </source>
</evidence>
<keyword evidence="2" id="KW-0597">Phosphoprotein</keyword>
<evidence type="ECO:0000256" key="7">
    <source>
        <dbReference type="ARBA" id="ARBA00023242"/>
    </source>
</evidence>
<keyword evidence="5" id="KW-0010">Activator</keyword>
<keyword evidence="4" id="KW-0805">Transcription regulation</keyword>
<dbReference type="GO" id="GO:0003723">
    <property type="term" value="F:RNA binding"/>
    <property type="evidence" value="ECO:0007669"/>
    <property type="project" value="UniProtKB-UniRule"/>
</dbReference>
<dbReference type="InterPro" id="IPR035979">
    <property type="entry name" value="RBD_domain_sf"/>
</dbReference>
<dbReference type="GO" id="GO:0003712">
    <property type="term" value="F:transcription coregulator activity"/>
    <property type="evidence" value="ECO:0007669"/>
    <property type="project" value="InterPro"/>
</dbReference>
<comment type="caution">
    <text evidence="11">The sequence shown here is derived from an EMBL/GenBank/DDBJ whole genome shotgun (WGS) entry which is preliminary data.</text>
</comment>